<dbReference type="InterPro" id="IPR007529">
    <property type="entry name" value="Znf_HIT"/>
</dbReference>
<dbReference type="AlphaFoldDB" id="G3AFV7"/>
<feature type="domain" description="HIT-type" evidence="2">
    <location>
        <begin position="3"/>
        <end position="40"/>
    </location>
</feature>
<reference evidence="3 4" key="1">
    <citation type="journal article" date="2011" name="Proc. Natl. Acad. Sci. U.S.A.">
        <title>Comparative genomics of xylose-fermenting fungi for enhanced biofuel production.</title>
        <authorList>
            <person name="Wohlbach D.J."/>
            <person name="Kuo A."/>
            <person name="Sato T.K."/>
            <person name="Potts K.M."/>
            <person name="Salamov A.A."/>
            <person name="LaButti K.M."/>
            <person name="Sun H."/>
            <person name="Clum A."/>
            <person name="Pangilinan J.L."/>
            <person name="Lindquist E.A."/>
            <person name="Lucas S."/>
            <person name="Lapidus A."/>
            <person name="Jin M."/>
            <person name="Gunawan C."/>
            <person name="Balan V."/>
            <person name="Dale B.E."/>
            <person name="Jeffries T.W."/>
            <person name="Zinkel R."/>
            <person name="Barry K.W."/>
            <person name="Grigoriev I.V."/>
            <person name="Gasch A.P."/>
        </authorList>
    </citation>
    <scope>NUCLEOTIDE SEQUENCE [LARGE SCALE GENOMIC DNA]</scope>
    <source>
        <strain evidence="4">NRRL Y-27907 / 11-Y1</strain>
    </source>
</reference>
<dbReference type="STRING" id="619300.G3AFV7"/>
<organism evidence="4">
    <name type="scientific">Spathaspora passalidarum (strain NRRL Y-27907 / 11-Y1)</name>
    <dbReference type="NCBI Taxonomy" id="619300"/>
    <lineage>
        <taxon>Eukaryota</taxon>
        <taxon>Fungi</taxon>
        <taxon>Dikarya</taxon>
        <taxon>Ascomycota</taxon>
        <taxon>Saccharomycotina</taxon>
        <taxon>Pichiomycetes</taxon>
        <taxon>Debaryomycetaceae</taxon>
        <taxon>Spathaspora</taxon>
    </lineage>
</organism>
<evidence type="ECO:0000313" key="4">
    <source>
        <dbReference type="Proteomes" id="UP000000709"/>
    </source>
</evidence>
<dbReference type="RefSeq" id="XP_007372508.1">
    <property type="nucleotide sequence ID" value="XM_007372446.1"/>
</dbReference>
<dbReference type="OrthoDB" id="18412at2759"/>
<keyword evidence="4" id="KW-1185">Reference proteome</keyword>
<dbReference type="eggNOG" id="ENOG502S27I">
    <property type="taxonomic scope" value="Eukaryota"/>
</dbReference>
<dbReference type="Gene3D" id="1.20.1440.260">
    <property type="match status" value="1"/>
</dbReference>
<keyword evidence="1" id="KW-0479">Metal-binding</keyword>
<dbReference type="FunCoup" id="G3AFV7">
    <property type="interactions" value="92"/>
</dbReference>
<dbReference type="Proteomes" id="UP000000709">
    <property type="component" value="Unassembled WGS sequence"/>
</dbReference>
<dbReference type="InParanoid" id="G3AFV7"/>
<dbReference type="Gene3D" id="3.30.60.190">
    <property type="match status" value="1"/>
</dbReference>
<dbReference type="GeneID" id="18872378"/>
<evidence type="ECO:0000313" key="3">
    <source>
        <dbReference type="EMBL" id="EGW35096.1"/>
    </source>
</evidence>
<keyword evidence="1" id="KW-0862">Zinc</keyword>
<dbReference type="CDD" id="cd23024">
    <property type="entry name" value="zf-HIT_ZNHIT2-3"/>
    <property type="match status" value="1"/>
</dbReference>
<dbReference type="PROSITE" id="PS51083">
    <property type="entry name" value="ZF_HIT"/>
    <property type="match status" value="1"/>
</dbReference>
<proteinExistence type="predicted"/>
<accession>G3AFV7</accession>
<evidence type="ECO:0000259" key="2">
    <source>
        <dbReference type="PROSITE" id="PS51083"/>
    </source>
</evidence>
<keyword evidence="1" id="KW-0863">Zinc-finger</keyword>
<protein>
    <recommendedName>
        <fullName evidence="2">HIT-type domain-containing protein</fullName>
    </recommendedName>
</protein>
<dbReference type="KEGG" id="spaa:SPAPADRAFT_58239"/>
<dbReference type="SUPFAM" id="SSF144232">
    <property type="entry name" value="HIT/MYND zinc finger-like"/>
    <property type="match status" value="1"/>
</dbReference>
<evidence type="ECO:0000256" key="1">
    <source>
        <dbReference type="PROSITE-ProRule" id="PRU00453"/>
    </source>
</evidence>
<dbReference type="OMA" id="QYNTVKF"/>
<sequence>MICGLCQEQESKYKCPKCKVPYCSIACYKSEAHKHEEKESNQSTPKVNIAIKQEDITDNKYASVINDPQIKSMLREPALQVHLLTISKLLNEDSLIQGNVNYDQRLELVRLKLQDLRAGGIEENELVEEFIGRVLQLLDE</sequence>
<dbReference type="Pfam" id="PF04438">
    <property type="entry name" value="zf-HIT"/>
    <property type="match status" value="1"/>
</dbReference>
<gene>
    <name evidence="3" type="ORF">SPAPADRAFT_58239</name>
</gene>
<dbReference type="GO" id="GO:0008270">
    <property type="term" value="F:zinc ion binding"/>
    <property type="evidence" value="ECO:0007669"/>
    <property type="project" value="UniProtKB-UniRule"/>
</dbReference>
<dbReference type="HOGENOM" id="CLU_1619339_0_0_1"/>
<name>G3AFV7_SPAPN</name>
<dbReference type="EMBL" id="GL996499">
    <property type="protein sequence ID" value="EGW35096.1"/>
    <property type="molecule type" value="Genomic_DNA"/>
</dbReference>